<evidence type="ECO:0000256" key="4">
    <source>
        <dbReference type="RuleBase" id="RU362119"/>
    </source>
</evidence>
<dbReference type="SUPFAM" id="SSF56300">
    <property type="entry name" value="Metallo-dependent phosphatases"/>
    <property type="match status" value="1"/>
</dbReference>
<feature type="domain" description="SLH" evidence="5">
    <location>
        <begin position="80"/>
        <end position="143"/>
    </location>
</feature>
<gene>
    <name evidence="6" type="ORF">F9802_10625</name>
</gene>
<dbReference type="GO" id="GO:0005576">
    <property type="term" value="C:extracellular region"/>
    <property type="evidence" value="ECO:0007669"/>
    <property type="project" value="UniProtKB-SubCell"/>
</dbReference>
<evidence type="ECO:0000256" key="2">
    <source>
        <dbReference type="ARBA" id="ARBA00022525"/>
    </source>
</evidence>
<dbReference type="Pfam" id="PF02872">
    <property type="entry name" value="5_nucleotid_C"/>
    <property type="match status" value="1"/>
</dbReference>
<keyword evidence="3" id="KW-0732">Signal</keyword>
<keyword evidence="2" id="KW-0964">Secreted</keyword>
<dbReference type="InterPro" id="IPR029052">
    <property type="entry name" value="Metallo-depent_PP-like"/>
</dbReference>
<dbReference type="InterPro" id="IPR001119">
    <property type="entry name" value="SLH_dom"/>
</dbReference>
<dbReference type="PANTHER" id="PTHR11575">
    <property type="entry name" value="5'-NUCLEOTIDASE-RELATED"/>
    <property type="match status" value="1"/>
</dbReference>
<comment type="similarity">
    <text evidence="4">Belongs to the 5'-nucleotidase family.</text>
</comment>
<dbReference type="InterPro" id="IPR036907">
    <property type="entry name" value="5'-Nucleotdase_C_sf"/>
</dbReference>
<dbReference type="FunFam" id="3.90.780.10:FF:000004">
    <property type="entry name" value="UDP-sugar hydrolase, putative"/>
    <property type="match status" value="1"/>
</dbReference>
<dbReference type="InterPro" id="IPR006179">
    <property type="entry name" value="5_nucleotidase/apyrase"/>
</dbReference>
<dbReference type="Pfam" id="PF00149">
    <property type="entry name" value="Metallophos"/>
    <property type="match status" value="1"/>
</dbReference>
<proteinExistence type="inferred from homology"/>
<dbReference type="SUPFAM" id="SSF55816">
    <property type="entry name" value="5'-nucleotidase (syn. UDP-sugar hydrolase), C-terminal domain"/>
    <property type="match status" value="1"/>
</dbReference>
<keyword evidence="7" id="KW-1185">Reference proteome</keyword>
<comment type="subcellular location">
    <subcellularLocation>
        <location evidence="1">Secreted</location>
    </subcellularLocation>
</comment>
<keyword evidence="4" id="KW-0547">Nucleotide-binding</keyword>
<dbReference type="GO" id="GO:0000166">
    <property type="term" value="F:nucleotide binding"/>
    <property type="evidence" value="ECO:0007669"/>
    <property type="project" value="UniProtKB-KW"/>
</dbReference>
<dbReference type="InterPro" id="IPR004843">
    <property type="entry name" value="Calcineurin-like_PHP"/>
</dbReference>
<sequence length="707" mass="75839">MALTAAAAITVPAVSPAGVLAEEAAFTDVSARYAEAVSYLTENGITKGLTANQFGTAKSISRVDAVIQMALALGFDPKGTYKDAGFTDVPKRGQWAVNALAEKNIVAGKKAGTFGAHDAITRNETARLIALAYELPMVESVPETSFSDVSEKWARYVAALVNHGITEGKASSHFGADDNLTRGEWALFLHRLSTSTEKEFNLTVMHTNDTHAHVENAARKVTAIKEVRKVKPDALLLDAGDVFSGTLYFNEYLGQADLEFMNLAGYDAMTFGNHEFDLGTKPLADFIENAKFPFVSANVNFSSDENVKGLFKNEMSASPQDGTVYNGIIKEVDGEKVGIFGLTTAETTDISSPGEGVAFEDYLEESEKAVAAFEEQGVDKIIALTHIGFKDGGGDNDMTLAQEVEGIDIIVGGHSHDQLKEPVLETTGTDPTVIVQANEYNKFLGTLDVTFDENGKVIGHAGKLIEIDAKDEGGAYVLKDDPEAAKILAEKYKPAVDEKRNTVVGESDVALNGERADVRTKETNLGNLITDGMLEKAKTINKEAVIALQNGGGIRASINEGKITLDEVLTVMPFGNSLALMNLTGAEIKAALEHSVKEAPGQSGGFLQVSGLKFTYDSSKPAGARVQSIEVKKGGEYAPLADSDSYIVATNTFTAKGGDGYDMFGKAYEEGRVSEPGFVDWEMFRDYIQAHPGITPESEKRIIDTKQ</sequence>
<dbReference type="AlphaFoldDB" id="A0A6I1FQT6"/>
<reference evidence="6 7" key="1">
    <citation type="submission" date="2019-10" db="EMBL/GenBank/DDBJ databases">
        <title>Bacillus aerolatum sp. nov., isolated from bioaerosol of sport playgrounds.</title>
        <authorList>
            <person name="Chen P."/>
            <person name="Zhang G."/>
        </authorList>
    </citation>
    <scope>NUCLEOTIDE SEQUENCE [LARGE SCALE GENOMIC DNA]</scope>
    <source>
        <strain evidence="6 7">CX253</strain>
    </source>
</reference>
<dbReference type="GO" id="GO:0046872">
    <property type="term" value="F:metal ion binding"/>
    <property type="evidence" value="ECO:0007669"/>
    <property type="project" value="InterPro"/>
</dbReference>
<comment type="caution">
    <text evidence="6">The sequence shown here is derived from an EMBL/GenBank/DDBJ whole genome shotgun (WGS) entry which is preliminary data.</text>
</comment>
<dbReference type="InterPro" id="IPR008334">
    <property type="entry name" value="5'-Nucleotdase_C"/>
</dbReference>
<dbReference type="GO" id="GO:0016788">
    <property type="term" value="F:hydrolase activity, acting on ester bonds"/>
    <property type="evidence" value="ECO:0007669"/>
    <property type="project" value="InterPro"/>
</dbReference>
<dbReference type="Pfam" id="PF00395">
    <property type="entry name" value="SLH"/>
    <property type="match status" value="3"/>
</dbReference>
<name>A0A6I1FQT6_9BACI</name>
<evidence type="ECO:0000313" key="6">
    <source>
        <dbReference type="EMBL" id="KAB7706730.1"/>
    </source>
</evidence>
<evidence type="ECO:0000259" key="5">
    <source>
        <dbReference type="PROSITE" id="PS51272"/>
    </source>
</evidence>
<accession>A0A6I1FQT6</accession>
<dbReference type="PROSITE" id="PS51272">
    <property type="entry name" value="SLH"/>
    <property type="match status" value="1"/>
</dbReference>
<dbReference type="Gene3D" id="3.90.780.10">
    <property type="entry name" value="5'-Nucleotidase, C-terminal domain"/>
    <property type="match status" value="1"/>
</dbReference>
<keyword evidence="4" id="KW-0378">Hydrolase</keyword>
<dbReference type="PROSITE" id="PS00785">
    <property type="entry name" value="5_NUCLEOTIDASE_1"/>
    <property type="match status" value="1"/>
</dbReference>
<dbReference type="GO" id="GO:0009166">
    <property type="term" value="P:nucleotide catabolic process"/>
    <property type="evidence" value="ECO:0007669"/>
    <property type="project" value="InterPro"/>
</dbReference>
<organism evidence="6 7">
    <name type="scientific">Bacillus aerolatus</name>
    <dbReference type="NCBI Taxonomy" id="2653354"/>
    <lineage>
        <taxon>Bacteria</taxon>
        <taxon>Bacillati</taxon>
        <taxon>Bacillota</taxon>
        <taxon>Bacilli</taxon>
        <taxon>Bacillales</taxon>
        <taxon>Bacillaceae</taxon>
        <taxon>Bacillus</taxon>
    </lineage>
</organism>
<protein>
    <submittedName>
        <fullName evidence="6">Bifunctional metallophosphatase/5'-nucleotidase</fullName>
    </submittedName>
</protein>
<dbReference type="Proteomes" id="UP000429595">
    <property type="component" value="Unassembled WGS sequence"/>
</dbReference>
<evidence type="ECO:0000313" key="7">
    <source>
        <dbReference type="Proteomes" id="UP000429595"/>
    </source>
</evidence>
<evidence type="ECO:0000256" key="3">
    <source>
        <dbReference type="ARBA" id="ARBA00022729"/>
    </source>
</evidence>
<dbReference type="RefSeq" id="WP_152151898.1">
    <property type="nucleotide sequence ID" value="NZ_WEIO01000005.1"/>
</dbReference>
<evidence type="ECO:0000256" key="1">
    <source>
        <dbReference type="ARBA" id="ARBA00004613"/>
    </source>
</evidence>
<dbReference type="Gene3D" id="3.60.21.10">
    <property type="match status" value="1"/>
</dbReference>
<dbReference type="PANTHER" id="PTHR11575:SF24">
    <property type="entry name" value="5'-NUCLEOTIDASE"/>
    <property type="match status" value="1"/>
</dbReference>
<dbReference type="InterPro" id="IPR006146">
    <property type="entry name" value="5'-Nucleotdase_CS"/>
</dbReference>
<dbReference type="PRINTS" id="PR01607">
    <property type="entry name" value="APYRASEFAMLY"/>
</dbReference>
<dbReference type="EMBL" id="WEIO01000005">
    <property type="protein sequence ID" value="KAB7706730.1"/>
    <property type="molecule type" value="Genomic_DNA"/>
</dbReference>